<dbReference type="Proteomes" id="UP001277761">
    <property type="component" value="Unassembled WGS sequence"/>
</dbReference>
<evidence type="ECO:0000259" key="2">
    <source>
        <dbReference type="SMART" id="SM00880"/>
    </source>
</evidence>
<sequence length="178" mass="19174">MAKAKPIPGLTADLPYAQAAAATVRVRAAELFAHADGVLDVEDIERVHAMRVASRRLRAVLEIYAPCFPAKEHRAVLREVKRIADALGARRDPDVQIEGLERFASLMADEDRAGLEAYLDGIRAEQVAGNERLAAGLRRLEQRDLETRLAALADAAEALAPSAADEEPAASADEEQAA</sequence>
<evidence type="ECO:0000313" key="3">
    <source>
        <dbReference type="EMBL" id="MDX8153422.1"/>
    </source>
</evidence>
<gene>
    <name evidence="3" type="ORF">SK069_17625</name>
</gene>
<reference evidence="3 4" key="1">
    <citation type="submission" date="2023-11" db="EMBL/GenBank/DDBJ databases">
        <authorList>
            <person name="Xu M."/>
            <person name="Jiang T."/>
        </authorList>
    </citation>
    <scope>NUCLEOTIDE SEQUENCE [LARGE SCALE GENOMIC DNA]</scope>
    <source>
        <strain evidence="3 4">SD</strain>
    </source>
</reference>
<feature type="region of interest" description="Disordered" evidence="1">
    <location>
        <begin position="159"/>
        <end position="178"/>
    </location>
</feature>
<organism evidence="3 4">
    <name type="scientific">Patulibacter brassicae</name>
    <dbReference type="NCBI Taxonomy" id="1705717"/>
    <lineage>
        <taxon>Bacteria</taxon>
        <taxon>Bacillati</taxon>
        <taxon>Actinomycetota</taxon>
        <taxon>Thermoleophilia</taxon>
        <taxon>Solirubrobacterales</taxon>
        <taxon>Patulibacteraceae</taxon>
        <taxon>Patulibacter</taxon>
    </lineage>
</organism>
<name>A0ABU4VPZ9_9ACTN</name>
<comment type="caution">
    <text evidence="3">The sequence shown here is derived from an EMBL/GenBank/DDBJ whole genome shotgun (WGS) entry which is preliminary data.</text>
</comment>
<feature type="domain" description="CHAD" evidence="2">
    <location>
        <begin position="23"/>
        <end position="177"/>
    </location>
</feature>
<protein>
    <submittedName>
        <fullName evidence="3">CHAD domain-containing protein</fullName>
    </submittedName>
</protein>
<dbReference type="Pfam" id="PF05235">
    <property type="entry name" value="CHAD"/>
    <property type="match status" value="1"/>
</dbReference>
<dbReference type="PANTHER" id="PTHR39339:SF1">
    <property type="entry name" value="CHAD DOMAIN-CONTAINING PROTEIN"/>
    <property type="match status" value="1"/>
</dbReference>
<dbReference type="SMART" id="SM00880">
    <property type="entry name" value="CHAD"/>
    <property type="match status" value="1"/>
</dbReference>
<feature type="compositionally biased region" description="Acidic residues" evidence="1">
    <location>
        <begin position="164"/>
        <end position="178"/>
    </location>
</feature>
<evidence type="ECO:0000256" key="1">
    <source>
        <dbReference type="SAM" id="MobiDB-lite"/>
    </source>
</evidence>
<dbReference type="InterPro" id="IPR038186">
    <property type="entry name" value="CHAD_dom_sf"/>
</dbReference>
<dbReference type="PANTHER" id="PTHR39339">
    <property type="entry name" value="SLR1444 PROTEIN"/>
    <property type="match status" value="1"/>
</dbReference>
<evidence type="ECO:0000313" key="4">
    <source>
        <dbReference type="Proteomes" id="UP001277761"/>
    </source>
</evidence>
<dbReference type="InterPro" id="IPR007899">
    <property type="entry name" value="CHAD_dom"/>
</dbReference>
<dbReference type="Gene3D" id="1.40.20.10">
    <property type="entry name" value="CHAD domain"/>
    <property type="match status" value="1"/>
</dbReference>
<dbReference type="EMBL" id="JAXAVX010000014">
    <property type="protein sequence ID" value="MDX8153422.1"/>
    <property type="molecule type" value="Genomic_DNA"/>
</dbReference>
<accession>A0ABU4VPZ9</accession>
<keyword evidence="4" id="KW-1185">Reference proteome</keyword>
<proteinExistence type="predicted"/>
<dbReference type="RefSeq" id="WP_319955573.1">
    <property type="nucleotide sequence ID" value="NZ_JAXAVX010000014.1"/>
</dbReference>